<dbReference type="OrthoDB" id="2322999at2759"/>
<dbReference type="HOGENOM" id="CLU_077469_0_0_1"/>
<comment type="caution">
    <text evidence="1">The sequence shown here is derived from an EMBL/GenBank/DDBJ whole genome shotgun (WGS) entry which is preliminary data.</text>
</comment>
<dbReference type="EMBL" id="ADNJ02000060">
    <property type="protein sequence ID" value="EFY94004.2"/>
    <property type="molecule type" value="Genomic_DNA"/>
</dbReference>
<gene>
    <name evidence="1" type="ORF">MAA_10533</name>
</gene>
<proteinExistence type="predicted"/>
<accession>E9FE34</accession>
<reference evidence="1 2" key="2">
    <citation type="journal article" date="2014" name="Proc. Natl. Acad. Sci. U.S.A.">
        <title>Trajectory and genomic determinants of fungal-pathogen speciation and host adaptation.</title>
        <authorList>
            <person name="Hu X."/>
            <person name="Xiao G."/>
            <person name="Zheng P."/>
            <person name="Shang Y."/>
            <person name="Su Y."/>
            <person name="Zhang X."/>
            <person name="Liu X."/>
            <person name="Zhan S."/>
            <person name="St Leger R.J."/>
            <person name="Wang C."/>
        </authorList>
    </citation>
    <scope>GENOME REANNOTATION</scope>
    <source>
        <strain evidence="2">ARSEF 23 / ATCC MYA-3075</strain>
    </source>
</reference>
<reference evidence="1 2" key="1">
    <citation type="journal article" date="2011" name="PLoS Genet.">
        <title>Genome sequencing and comparative transcriptomics of the model entomopathogenic fungi Metarhizium anisopliae and M. acridum.</title>
        <authorList>
            <person name="Gao Q."/>
            <person name="Jin K."/>
            <person name="Ying S.H."/>
            <person name="Zhang Y."/>
            <person name="Xiao G."/>
            <person name="Shang Y."/>
            <person name="Duan Z."/>
            <person name="Hu X."/>
            <person name="Xie X.Q."/>
            <person name="Zhou G."/>
            <person name="Peng G."/>
            <person name="Luo Z."/>
            <person name="Huang W."/>
            <person name="Wang B."/>
            <person name="Fang W."/>
            <person name="Wang S."/>
            <person name="Zhong Y."/>
            <person name="Ma L.J."/>
            <person name="St Leger R.J."/>
            <person name="Zhao G.P."/>
            <person name="Pei Y."/>
            <person name="Feng M.G."/>
            <person name="Xia Y."/>
            <person name="Wang C."/>
        </authorList>
    </citation>
    <scope>NUCLEOTIDE SEQUENCE [LARGE SCALE GENOMIC DNA]</scope>
    <source>
        <strain evidence="2">ARSEF 23 / ATCC MYA-3075</strain>
    </source>
</reference>
<keyword evidence="2" id="KW-1185">Reference proteome</keyword>
<dbReference type="KEGG" id="maj:MAA_10533"/>
<evidence type="ECO:0000313" key="2">
    <source>
        <dbReference type="Proteomes" id="UP000002498"/>
    </source>
</evidence>
<protein>
    <submittedName>
        <fullName evidence="1">Uncharacterized protein</fullName>
    </submittedName>
</protein>
<dbReference type="Proteomes" id="UP000002498">
    <property type="component" value="Unassembled WGS sequence"/>
</dbReference>
<dbReference type="RefSeq" id="XP_007826722.2">
    <property type="nucleotide sequence ID" value="XM_007828531.2"/>
</dbReference>
<dbReference type="GeneID" id="19264819"/>
<organism evidence="1 2">
    <name type="scientific">Metarhizium robertsii (strain ARSEF 23 / ATCC MYA-3075)</name>
    <name type="common">Metarhizium anisopliae (strain ARSEF 23)</name>
    <dbReference type="NCBI Taxonomy" id="655844"/>
    <lineage>
        <taxon>Eukaryota</taxon>
        <taxon>Fungi</taxon>
        <taxon>Dikarya</taxon>
        <taxon>Ascomycota</taxon>
        <taxon>Pezizomycotina</taxon>
        <taxon>Sordariomycetes</taxon>
        <taxon>Hypocreomycetidae</taxon>
        <taxon>Hypocreales</taxon>
        <taxon>Clavicipitaceae</taxon>
        <taxon>Metarhizium</taxon>
    </lineage>
</organism>
<name>E9FE34_METRA</name>
<evidence type="ECO:0000313" key="1">
    <source>
        <dbReference type="EMBL" id="EFY94004.2"/>
    </source>
</evidence>
<sequence length="298" mass="33513">MIPKPKGPNTWYISAKPHFALLNTHDNPLPDPYRNPFIEMADTPGFSANMTEETLIASARLHNQFPPDTAFPQIEQLSDGLEELCAIIAKYNAQSHFRLRLLHRHMTIPEGQIMLGTRITKPLGFWTRPTRISDIDLRKIYGHIFSVDAARYTSEGEMRNALLFPSEFREGPPVSFGNIDGNFFTEFTDCLRTKGLENVFGLEVVQDQLGKMIEFSFDIGSLLLKEEEVNAEVRGEGKGQFELQETGWSVMIEDETVYKTGETRCATFATGHVKVTDSKAKGVLDVVKILRDDGVLAT</sequence>
<dbReference type="AlphaFoldDB" id="E9FE34"/>